<feature type="transmembrane region" description="Helical" evidence="2">
    <location>
        <begin position="135"/>
        <end position="153"/>
    </location>
</feature>
<dbReference type="PANTHER" id="PTHR37308:SF1">
    <property type="entry name" value="POLYPRENYL-PHOSPHATE TRANSPORTER"/>
    <property type="match status" value="1"/>
</dbReference>
<keyword evidence="2" id="KW-1133">Transmembrane helix</keyword>
<dbReference type="Proteomes" id="UP000235363">
    <property type="component" value="Unassembled WGS sequence"/>
</dbReference>
<dbReference type="Pfam" id="PF04018">
    <property type="entry name" value="VCA0040-like"/>
    <property type="match status" value="1"/>
</dbReference>
<dbReference type="InterPro" id="IPR007163">
    <property type="entry name" value="VCA0040-like"/>
</dbReference>
<comment type="caution">
    <text evidence="3">The sequence shown here is derived from an EMBL/GenBank/DDBJ whole genome shotgun (WGS) entry which is preliminary data.</text>
</comment>
<feature type="region of interest" description="Disordered" evidence="1">
    <location>
        <begin position="1"/>
        <end position="38"/>
    </location>
</feature>
<evidence type="ECO:0000313" key="4">
    <source>
        <dbReference type="Proteomes" id="UP000235363"/>
    </source>
</evidence>
<evidence type="ECO:0000256" key="1">
    <source>
        <dbReference type="SAM" id="MobiDB-lite"/>
    </source>
</evidence>
<organism evidence="3 4">
    <name type="scientific">Corynebacterium xerosis</name>
    <dbReference type="NCBI Taxonomy" id="1725"/>
    <lineage>
        <taxon>Bacteria</taxon>
        <taxon>Bacillati</taxon>
        <taxon>Actinomycetota</taxon>
        <taxon>Actinomycetes</taxon>
        <taxon>Mycobacteriales</taxon>
        <taxon>Corynebacteriaceae</taxon>
        <taxon>Corynebacterium</taxon>
    </lineage>
</organism>
<gene>
    <name evidence="3" type="ORF">CJ204_03330</name>
</gene>
<dbReference type="AlphaFoldDB" id="A0A2N6T0P2"/>
<dbReference type="EMBL" id="PNHF01000005">
    <property type="protein sequence ID" value="PMC62891.1"/>
    <property type="molecule type" value="Genomic_DNA"/>
</dbReference>
<evidence type="ECO:0000256" key="2">
    <source>
        <dbReference type="SAM" id="Phobius"/>
    </source>
</evidence>
<sequence>MDTNENTRPSRNRRPHRTPAPVDGPASSTDPRPPTVGGTAANVVRGGLIGLAETIPGVSGGTVALVTGIYERFIASAKNITEIPKDLATKSDWRRTAGKVDWWLLLPVAVGMLAVVFSMAGIMESFVTDQPVASKALFMGMIAMSVLIPFQEIRPGAMERPGMRGKAVAVFVFFAVATFWLTSLPQATSSSDPSLLVVFFAASIAICALVLPGVSGSFFLLVVGLYAPTMAAVDQRNFAYLGVFMLGALLGIVLFVRLLEWLLEHKHTVTLVAMAGLLLGSLRALWPWQDEDGAMLRVGDDWPMALGLFMLGALIVGIVAWVQHRFSEPEPVR</sequence>
<feature type="transmembrane region" description="Helical" evidence="2">
    <location>
        <begin position="195"/>
        <end position="226"/>
    </location>
</feature>
<accession>A0A2N6T0P2</accession>
<protein>
    <submittedName>
        <fullName evidence="3">DUF368 domain-containing protein</fullName>
    </submittedName>
</protein>
<feature type="transmembrane region" description="Helical" evidence="2">
    <location>
        <begin position="268"/>
        <end position="286"/>
    </location>
</feature>
<dbReference type="PANTHER" id="PTHR37308">
    <property type="entry name" value="INTEGRAL MEMBRANE PROTEIN"/>
    <property type="match status" value="1"/>
</dbReference>
<reference evidence="3 4" key="1">
    <citation type="submission" date="2017-09" db="EMBL/GenBank/DDBJ databases">
        <title>Bacterial strain isolated from the female urinary microbiota.</title>
        <authorList>
            <person name="Thomas-White K."/>
            <person name="Kumar N."/>
            <person name="Forster S."/>
            <person name="Putonti C."/>
            <person name="Lawley T."/>
            <person name="Wolfe A.J."/>
        </authorList>
    </citation>
    <scope>NUCLEOTIDE SEQUENCE [LARGE SCALE GENOMIC DNA]</scope>
    <source>
        <strain evidence="3 4">UMB0908</strain>
    </source>
</reference>
<dbReference type="RefSeq" id="WP_102212213.1">
    <property type="nucleotide sequence ID" value="NZ_PNHF01000005.1"/>
</dbReference>
<evidence type="ECO:0000313" key="3">
    <source>
        <dbReference type="EMBL" id="PMC62891.1"/>
    </source>
</evidence>
<feature type="transmembrane region" description="Helical" evidence="2">
    <location>
        <begin position="102"/>
        <end position="123"/>
    </location>
</feature>
<feature type="transmembrane region" description="Helical" evidence="2">
    <location>
        <begin position="238"/>
        <end position="256"/>
    </location>
</feature>
<proteinExistence type="predicted"/>
<feature type="transmembrane region" description="Helical" evidence="2">
    <location>
        <begin position="306"/>
        <end position="324"/>
    </location>
</feature>
<feature type="transmembrane region" description="Helical" evidence="2">
    <location>
        <begin position="165"/>
        <end position="183"/>
    </location>
</feature>
<keyword evidence="2" id="KW-0812">Transmembrane</keyword>
<keyword evidence="2" id="KW-0472">Membrane</keyword>
<name>A0A2N6T0P2_9CORY</name>